<accession>A0A9J7IKH4</accession>
<organism evidence="1 2">
    <name type="scientific">Spodoptera litura</name>
    <name type="common">Asian cotton leafworm</name>
    <dbReference type="NCBI Taxonomy" id="69820"/>
    <lineage>
        <taxon>Eukaryota</taxon>
        <taxon>Metazoa</taxon>
        <taxon>Ecdysozoa</taxon>
        <taxon>Arthropoda</taxon>
        <taxon>Hexapoda</taxon>
        <taxon>Insecta</taxon>
        <taxon>Pterygota</taxon>
        <taxon>Neoptera</taxon>
        <taxon>Endopterygota</taxon>
        <taxon>Lepidoptera</taxon>
        <taxon>Glossata</taxon>
        <taxon>Ditrysia</taxon>
        <taxon>Noctuoidea</taxon>
        <taxon>Noctuidae</taxon>
        <taxon>Amphipyrinae</taxon>
        <taxon>Spodoptera</taxon>
    </lineage>
</organism>
<dbReference type="Proteomes" id="UP000301870">
    <property type="component" value="Chromosome 7"/>
</dbReference>
<evidence type="ECO:0000313" key="2">
    <source>
        <dbReference type="RefSeq" id="XP_022814385.1"/>
    </source>
</evidence>
<proteinExistence type="predicted"/>
<dbReference type="GeneID" id="111348118"/>
<dbReference type="RefSeq" id="XP_022814385.1">
    <property type="nucleotide sequence ID" value="XM_022958617.1"/>
</dbReference>
<protein>
    <submittedName>
        <fullName evidence="2">Uncharacterized protein LOC111348118</fullName>
    </submittedName>
</protein>
<reference evidence="2" key="1">
    <citation type="submission" date="2025-08" db="UniProtKB">
        <authorList>
            <consortium name="RefSeq"/>
        </authorList>
    </citation>
    <scope>IDENTIFICATION</scope>
    <source>
        <strain evidence="2">Ishihara</strain>
        <tissue evidence="2">Whole body</tissue>
    </source>
</reference>
<dbReference type="KEGG" id="sliu:111348118"/>
<dbReference type="AlphaFoldDB" id="A0A9J7IKH4"/>
<name>A0A9J7IKH4_SPOLT</name>
<keyword evidence="1" id="KW-1185">Reference proteome</keyword>
<evidence type="ECO:0000313" key="1">
    <source>
        <dbReference type="Proteomes" id="UP000301870"/>
    </source>
</evidence>
<sequence length="373" mass="44198">MDRLQFEFTMIASNDGKSNTLAITSISTEEGKCYVLPDELKPVIHHKYIIKLNTFSKIKNSIKKRYQTRKIWIKLDEDLKKTYVDEEGNMQFLDQYLEEMSTKQARDHDDSLHQILEKLIESTSKKETQHNLKHVSEKFIIEKFTSKNPNAVQWIENFEKECERFNLTKDETRIDILRLFLEKSCLDWYSSMVIKLTVNSEWSEWKDKFLETFQNRGWDMVTTAFAFKYKEGLLIDYATKKERLLLDVNRSMDPKTMTDLIATGLPGFILNKLNRDELNNTTALFNEIRKYEGMMFKRNSTLVKNSTFPYKNKTNEKKPCKTCESLEKGIRYHPEESCWFKKNKNESEKVIKVKNVNNNSIIEVDMNTEKKNE</sequence>
<gene>
    <name evidence="2" type="primary">LOC111348118</name>
</gene>